<evidence type="ECO:0000313" key="7">
    <source>
        <dbReference type="Proteomes" id="UP000028123"/>
    </source>
</evidence>
<feature type="transmembrane region" description="Helical" evidence="4">
    <location>
        <begin position="24"/>
        <end position="45"/>
    </location>
</feature>
<feature type="domain" description="HTH araC/xylS-type" evidence="5">
    <location>
        <begin position="673"/>
        <end position="770"/>
    </location>
</feature>
<feature type="transmembrane region" description="Helical" evidence="4">
    <location>
        <begin position="297"/>
        <end position="319"/>
    </location>
</feature>
<protein>
    <recommendedName>
        <fullName evidence="5">HTH araC/xylS-type domain-containing protein</fullName>
    </recommendedName>
</protein>
<evidence type="ECO:0000256" key="4">
    <source>
        <dbReference type="SAM" id="Phobius"/>
    </source>
</evidence>
<gene>
    <name evidence="6" type="ORF">ET33_10780</name>
</gene>
<keyword evidence="4" id="KW-0472">Membrane</keyword>
<dbReference type="InterPro" id="IPR018060">
    <property type="entry name" value="HTH_AraC"/>
</dbReference>
<evidence type="ECO:0000259" key="5">
    <source>
        <dbReference type="PROSITE" id="PS01124"/>
    </source>
</evidence>
<reference evidence="6 7" key="1">
    <citation type="submission" date="2014-06" db="EMBL/GenBank/DDBJ databases">
        <title>Draft genome sequence of Paenibacillus sp. MSt1.</title>
        <authorList>
            <person name="Aw Y.K."/>
            <person name="Ong K.S."/>
            <person name="Gan H.M."/>
            <person name="Lee S.M."/>
        </authorList>
    </citation>
    <scope>NUCLEOTIDE SEQUENCE [LARGE SCALE GENOMIC DNA]</scope>
    <source>
        <strain evidence="6 7">MSt1</strain>
    </source>
</reference>
<evidence type="ECO:0000313" key="6">
    <source>
        <dbReference type="EMBL" id="KEQ24176.1"/>
    </source>
</evidence>
<keyword evidence="1" id="KW-0805">Transcription regulation</keyword>
<dbReference type="Gene3D" id="1.10.10.60">
    <property type="entry name" value="Homeodomain-like"/>
    <property type="match status" value="2"/>
</dbReference>
<keyword evidence="4" id="KW-0812">Transmembrane</keyword>
<dbReference type="Pfam" id="PF12833">
    <property type="entry name" value="HTH_18"/>
    <property type="match status" value="1"/>
</dbReference>
<keyword evidence="7" id="KW-1185">Reference proteome</keyword>
<dbReference type="PROSITE" id="PS00041">
    <property type="entry name" value="HTH_ARAC_FAMILY_1"/>
    <property type="match status" value="1"/>
</dbReference>
<dbReference type="GO" id="GO:0043565">
    <property type="term" value="F:sequence-specific DNA binding"/>
    <property type="evidence" value="ECO:0007669"/>
    <property type="project" value="InterPro"/>
</dbReference>
<accession>A0A081P0F3</accession>
<dbReference type="PANTHER" id="PTHR43280:SF28">
    <property type="entry name" value="HTH-TYPE TRANSCRIPTIONAL ACTIVATOR RHAS"/>
    <property type="match status" value="1"/>
</dbReference>
<proteinExistence type="predicted"/>
<dbReference type="SUPFAM" id="SSF46689">
    <property type="entry name" value="Homeodomain-like"/>
    <property type="match status" value="2"/>
</dbReference>
<dbReference type="EMBL" id="JNVM01000017">
    <property type="protein sequence ID" value="KEQ24176.1"/>
    <property type="molecule type" value="Genomic_DNA"/>
</dbReference>
<name>A0A081P0F3_9BACL</name>
<dbReference type="GO" id="GO:0003700">
    <property type="term" value="F:DNA-binding transcription factor activity"/>
    <property type="evidence" value="ECO:0007669"/>
    <property type="project" value="InterPro"/>
</dbReference>
<dbReference type="eggNOG" id="COG2207">
    <property type="taxonomic scope" value="Bacteria"/>
</dbReference>
<dbReference type="OrthoDB" id="1975037at2"/>
<sequence length="773" mass="87011">MKRTYFRIRNPFASFRKSMLRRMLAVSLFASIFPVIFVGFSSYWFSSSAIREEVDQANARVLNHASYSIDTALQRVRSNALQMLLGSFFNGNLTEQKWANYAGFYSNLFQNLSSLQNSNAEISRIVMYIAEDDYLVSPDQGGHKVAGEEDRRQLQGLLASREAMYWSNDTFRFMGDAPGGQVGVTLVCQVPFQASEPIGLLLLQLNPSFLQENMTRFSAYPGELSFILNEEGREVVSSAGHPAPQGLYEQVGEHPGRAFSFTWEGRDYLVTALHSSFNGWTYLDMVPLQELNAKSRGIAVITVAIVLVFLLLGAAATAWSTKRLYRPIEHLVSLVRGNRDEELLADEIGYVQSRWAELNQATTRLQTQLNRQLPAIREAFALQWLQGHYAHYTSEQLPVLFERYAVPYQHMHAVFALAYDQSPDGSSRFRESDKELIVFTMKNIAQDVLAQQGASGMVVNLLNDQIAVWLWEDTEDPAAWFAQVQELAAGLRTVLADYLKLPVTAGLGDGPGAPGGMPRLFAQAVMAIRSRFWAGTGQVIRSGDGDAGEAKSYPYPFEIEAGLEQALRNGDAAEAELQLEQFAAYAQETLRETERIRTAYYQLLTAALRVVFLLNLSLKESADGTGDETDLYVQIKNVHSIQELNDWFRERLIRPIARKVQQRHHQEYERTFETAIAYIEANHHIDLSLDQVAERCGLSPPYFSKLFKRIIGVSFIEYLTAYRIDRAKTLLQTTGLSVAEVAESVGYQPKNFIRVFKKQTGQTPGQFRETGSA</sequence>
<dbReference type="Proteomes" id="UP000028123">
    <property type="component" value="Unassembled WGS sequence"/>
</dbReference>
<dbReference type="PROSITE" id="PS01124">
    <property type="entry name" value="HTH_ARAC_FAMILY_2"/>
    <property type="match status" value="1"/>
</dbReference>
<organism evidence="6 7">
    <name type="scientific">Paenibacillus tyrfis</name>
    <dbReference type="NCBI Taxonomy" id="1501230"/>
    <lineage>
        <taxon>Bacteria</taxon>
        <taxon>Bacillati</taxon>
        <taxon>Bacillota</taxon>
        <taxon>Bacilli</taxon>
        <taxon>Bacillales</taxon>
        <taxon>Paenibacillaceae</taxon>
        <taxon>Paenibacillus</taxon>
    </lineage>
</organism>
<keyword evidence="2" id="KW-0238">DNA-binding</keyword>
<evidence type="ECO:0000256" key="2">
    <source>
        <dbReference type="ARBA" id="ARBA00023125"/>
    </source>
</evidence>
<evidence type="ECO:0000256" key="1">
    <source>
        <dbReference type="ARBA" id="ARBA00023015"/>
    </source>
</evidence>
<keyword evidence="3" id="KW-0804">Transcription</keyword>
<comment type="caution">
    <text evidence="6">The sequence shown here is derived from an EMBL/GenBank/DDBJ whole genome shotgun (WGS) entry which is preliminary data.</text>
</comment>
<keyword evidence="4" id="KW-1133">Transmembrane helix</keyword>
<dbReference type="SMART" id="SM00342">
    <property type="entry name" value="HTH_ARAC"/>
    <property type="match status" value="1"/>
</dbReference>
<dbReference type="RefSeq" id="WP_036686435.1">
    <property type="nucleotide sequence ID" value="NZ_JNVM01000017.1"/>
</dbReference>
<dbReference type="InterPro" id="IPR009057">
    <property type="entry name" value="Homeodomain-like_sf"/>
</dbReference>
<dbReference type="AlphaFoldDB" id="A0A081P0F3"/>
<dbReference type="InterPro" id="IPR018062">
    <property type="entry name" value="HTH_AraC-typ_CS"/>
</dbReference>
<evidence type="ECO:0000256" key="3">
    <source>
        <dbReference type="ARBA" id="ARBA00023163"/>
    </source>
</evidence>
<dbReference type="PANTHER" id="PTHR43280">
    <property type="entry name" value="ARAC-FAMILY TRANSCRIPTIONAL REGULATOR"/>
    <property type="match status" value="1"/>
</dbReference>